<dbReference type="eggNOG" id="KOG0899">
    <property type="taxonomic scope" value="Eukaryota"/>
</dbReference>
<dbReference type="GO" id="GO:0005763">
    <property type="term" value="C:mitochondrial small ribosomal subunit"/>
    <property type="evidence" value="ECO:0007669"/>
    <property type="project" value="TreeGrafter"/>
</dbReference>
<organism evidence="6 7">
    <name type="scientific">Pichia kudriavzevii</name>
    <name type="common">Yeast</name>
    <name type="synonym">Issatchenkia orientalis</name>
    <dbReference type="NCBI Taxonomy" id="4909"/>
    <lineage>
        <taxon>Eukaryota</taxon>
        <taxon>Fungi</taxon>
        <taxon>Dikarya</taxon>
        <taxon>Ascomycota</taxon>
        <taxon>Saccharomycotina</taxon>
        <taxon>Pichiomycetes</taxon>
        <taxon>Pichiales</taxon>
        <taxon>Pichiaceae</taxon>
        <taxon>Pichia</taxon>
    </lineage>
</organism>
<dbReference type="PANTHER" id="PTHR11880:SF8">
    <property type="entry name" value="SMALL RIBOSOMAL SUBUNIT PROTEIN US19M"/>
    <property type="match status" value="1"/>
</dbReference>
<name>A0A099NZV6_PICKU</name>
<evidence type="ECO:0000313" key="6">
    <source>
        <dbReference type="EMBL" id="KGK38328.1"/>
    </source>
</evidence>
<dbReference type="Proteomes" id="UP000029867">
    <property type="component" value="Unassembled WGS sequence"/>
</dbReference>
<dbReference type="HAMAP" id="MF_00531">
    <property type="entry name" value="Ribosomal_uS19"/>
    <property type="match status" value="1"/>
</dbReference>
<dbReference type="Pfam" id="PF00203">
    <property type="entry name" value="Ribosomal_S19"/>
    <property type="match status" value="1"/>
</dbReference>
<keyword evidence="3 5" id="KW-0687">Ribonucleoprotein</keyword>
<reference evidence="7" key="1">
    <citation type="journal article" date="2014" name="Microb. Cell Fact.">
        <title>Exploiting Issatchenkia orientalis SD108 for succinic acid production.</title>
        <authorList>
            <person name="Xiao H."/>
            <person name="Shao Z."/>
            <person name="Jiang Y."/>
            <person name="Dole S."/>
            <person name="Zhao H."/>
        </authorList>
    </citation>
    <scope>NUCLEOTIDE SEQUENCE [LARGE SCALE GENOMIC DNA]</scope>
    <source>
        <strain evidence="7">SD108</strain>
    </source>
</reference>
<dbReference type="EMBL" id="JQFK01000021">
    <property type="protein sequence ID" value="KGK38328.1"/>
    <property type="molecule type" value="Genomic_DNA"/>
</dbReference>
<evidence type="ECO:0000256" key="4">
    <source>
        <dbReference type="ARBA" id="ARBA00044183"/>
    </source>
</evidence>
<gene>
    <name evidence="6" type="ORF">JL09_g2545</name>
</gene>
<evidence type="ECO:0000256" key="3">
    <source>
        <dbReference type="ARBA" id="ARBA00023274"/>
    </source>
</evidence>
<sequence>MERRYRQRHNPMRVSIVALGRSSWKGPFVVPLPIAQAKKNGTPIRTNARSCTILPQFVGLKFQIHNGRDYVQVEISEDMVGSKLGEFAHTRKRWSYTQTKNK</sequence>
<evidence type="ECO:0000256" key="2">
    <source>
        <dbReference type="ARBA" id="ARBA00022980"/>
    </source>
</evidence>
<evidence type="ECO:0000313" key="7">
    <source>
        <dbReference type="Proteomes" id="UP000029867"/>
    </source>
</evidence>
<dbReference type="FunFam" id="3.30.860.10:FF:000001">
    <property type="entry name" value="30S ribosomal protein S19"/>
    <property type="match status" value="1"/>
</dbReference>
<dbReference type="HOGENOM" id="CLU_144911_1_0_1"/>
<dbReference type="GO" id="GO:0000028">
    <property type="term" value="P:ribosomal small subunit assembly"/>
    <property type="evidence" value="ECO:0007669"/>
    <property type="project" value="TreeGrafter"/>
</dbReference>
<protein>
    <recommendedName>
        <fullName evidence="4">Small ribosomal subunit protein uS19m</fullName>
    </recommendedName>
</protein>
<dbReference type="PROSITE" id="PS00323">
    <property type="entry name" value="RIBOSOMAL_S19"/>
    <property type="match status" value="1"/>
</dbReference>
<dbReference type="InterPro" id="IPR002222">
    <property type="entry name" value="Ribosomal_uS19"/>
</dbReference>
<dbReference type="PRINTS" id="PR00975">
    <property type="entry name" value="RIBOSOMALS19"/>
</dbReference>
<dbReference type="Gene3D" id="3.30.860.10">
    <property type="entry name" value="30s Ribosomal Protein S19, Chain A"/>
    <property type="match status" value="1"/>
</dbReference>
<dbReference type="GO" id="GO:0003735">
    <property type="term" value="F:structural constituent of ribosome"/>
    <property type="evidence" value="ECO:0007669"/>
    <property type="project" value="InterPro"/>
</dbReference>
<dbReference type="SUPFAM" id="SSF54570">
    <property type="entry name" value="Ribosomal protein S19"/>
    <property type="match status" value="1"/>
</dbReference>
<keyword evidence="2 5" id="KW-0689">Ribosomal protein</keyword>
<dbReference type="InterPro" id="IPR023575">
    <property type="entry name" value="Ribosomal_uS19_SF"/>
</dbReference>
<comment type="similarity">
    <text evidence="1 5">Belongs to the universal ribosomal protein uS19 family.</text>
</comment>
<accession>A0A099NZV6</accession>
<dbReference type="GO" id="GO:0006412">
    <property type="term" value="P:translation"/>
    <property type="evidence" value="ECO:0007669"/>
    <property type="project" value="InterPro"/>
</dbReference>
<dbReference type="VEuPathDB" id="FungiDB:C5L36_0D02600"/>
<proteinExistence type="inferred from homology"/>
<dbReference type="InterPro" id="IPR020934">
    <property type="entry name" value="Ribosomal_uS19_CS"/>
</dbReference>
<dbReference type="GO" id="GO:0003723">
    <property type="term" value="F:RNA binding"/>
    <property type="evidence" value="ECO:0007669"/>
    <property type="project" value="InterPro"/>
</dbReference>
<evidence type="ECO:0000256" key="1">
    <source>
        <dbReference type="ARBA" id="ARBA00007345"/>
    </source>
</evidence>
<dbReference type="PANTHER" id="PTHR11880">
    <property type="entry name" value="RIBOSOMAL PROTEIN S19P FAMILY MEMBER"/>
    <property type="match status" value="1"/>
</dbReference>
<dbReference type="AlphaFoldDB" id="A0A099NZV6"/>
<evidence type="ECO:0000256" key="5">
    <source>
        <dbReference type="RuleBase" id="RU003485"/>
    </source>
</evidence>
<comment type="caution">
    <text evidence="6">The sequence shown here is derived from an EMBL/GenBank/DDBJ whole genome shotgun (WGS) entry which is preliminary data.</text>
</comment>